<organism evidence="10 11">
    <name type="scientific">Microdochium bolleyi</name>
    <dbReference type="NCBI Taxonomy" id="196109"/>
    <lineage>
        <taxon>Eukaryota</taxon>
        <taxon>Fungi</taxon>
        <taxon>Dikarya</taxon>
        <taxon>Ascomycota</taxon>
        <taxon>Pezizomycotina</taxon>
        <taxon>Sordariomycetes</taxon>
        <taxon>Xylariomycetidae</taxon>
        <taxon>Xylariales</taxon>
        <taxon>Microdochiaceae</taxon>
        <taxon>Microdochium</taxon>
    </lineage>
</organism>
<dbReference type="PROSITE" id="PS51382">
    <property type="entry name" value="SPX"/>
    <property type="match status" value="1"/>
</dbReference>
<evidence type="ECO:0000256" key="1">
    <source>
        <dbReference type="ARBA" id="ARBA00004141"/>
    </source>
</evidence>
<dbReference type="GO" id="GO:0005794">
    <property type="term" value="C:Golgi apparatus"/>
    <property type="evidence" value="ECO:0007669"/>
    <property type="project" value="TreeGrafter"/>
</dbReference>
<dbReference type="STRING" id="196109.A0A136J6Z3"/>
<feature type="compositionally biased region" description="Basic and acidic residues" evidence="6">
    <location>
        <begin position="147"/>
        <end position="166"/>
    </location>
</feature>
<feature type="region of interest" description="Disordered" evidence="6">
    <location>
        <begin position="827"/>
        <end position="897"/>
    </location>
</feature>
<dbReference type="Proteomes" id="UP000070501">
    <property type="component" value="Unassembled WGS sequence"/>
</dbReference>
<dbReference type="Pfam" id="PF03124">
    <property type="entry name" value="EXS"/>
    <property type="match status" value="2"/>
</dbReference>
<keyword evidence="11" id="KW-1185">Reference proteome</keyword>
<feature type="region of interest" description="Disordered" evidence="6">
    <location>
        <begin position="35"/>
        <end position="197"/>
    </location>
</feature>
<dbReference type="CDD" id="cd14475">
    <property type="entry name" value="SPX_SYG1_like"/>
    <property type="match status" value="1"/>
</dbReference>
<comment type="similarity">
    <text evidence="2">Belongs to the SYG1 (TC 2.A.94) family.</text>
</comment>
<evidence type="ECO:0000256" key="3">
    <source>
        <dbReference type="ARBA" id="ARBA00022692"/>
    </source>
</evidence>
<dbReference type="PROSITE" id="PS51380">
    <property type="entry name" value="EXS"/>
    <property type="match status" value="1"/>
</dbReference>
<feature type="compositionally biased region" description="Acidic residues" evidence="6">
    <location>
        <begin position="944"/>
        <end position="956"/>
    </location>
</feature>
<feature type="transmembrane region" description="Helical" evidence="7">
    <location>
        <begin position="511"/>
        <end position="532"/>
    </location>
</feature>
<feature type="domain" description="EXS" evidence="8">
    <location>
        <begin position="640"/>
        <end position="834"/>
    </location>
</feature>
<dbReference type="Pfam" id="PF03105">
    <property type="entry name" value="SPX"/>
    <property type="match status" value="1"/>
</dbReference>
<dbReference type="AlphaFoldDB" id="A0A136J6Z3"/>
<feature type="transmembrane region" description="Helical" evidence="7">
    <location>
        <begin position="584"/>
        <end position="601"/>
    </location>
</feature>
<feature type="transmembrane region" description="Helical" evidence="7">
    <location>
        <begin position="470"/>
        <end position="491"/>
    </location>
</feature>
<keyword evidence="4 7" id="KW-1133">Transmembrane helix</keyword>
<keyword evidence="3 7" id="KW-0812">Transmembrane</keyword>
<dbReference type="PANTHER" id="PTHR10783:SF103">
    <property type="entry name" value="SOLUTE CARRIER FAMILY 53 MEMBER 1"/>
    <property type="match status" value="1"/>
</dbReference>
<dbReference type="FunCoup" id="A0A136J6Z3">
    <property type="interactions" value="524"/>
</dbReference>
<feature type="compositionally biased region" description="Basic and acidic residues" evidence="6">
    <location>
        <begin position="827"/>
        <end position="837"/>
    </location>
</feature>
<feature type="region of interest" description="Disordered" evidence="6">
    <location>
        <begin position="911"/>
        <end position="965"/>
    </location>
</feature>
<name>A0A136J6Z3_9PEZI</name>
<keyword evidence="5 7" id="KW-0472">Membrane</keyword>
<dbReference type="InterPro" id="IPR004342">
    <property type="entry name" value="EXS_C"/>
</dbReference>
<sequence>MKFAKELERDLVPEWRIKYLNYKAGKKYVKGVSRAISKATGNTPRLGRRPELPPHRIPSFVASPPGDRHGGRQPAAGSPVAQRASAAGQPASSFDTRFSDEQSSLKRSSAAGPNYGSISPSPRPAPSNLSRERTRFELPGPALRDGLSLDERPSQEARPADREGLRRSSSTGRVDLQDYPSQTLPRPATVDSRVSPPARMRRLFSTNAPLTRVESNKLDQGMEVFDIVRQREREFFEFMEGELAKVDSFYRLKEDQAGERLAALRLQLHEMRNRRTAELAAAREHKDSNGQSADGANGKYHKNPQDLAQRLVIEPIKSKIFKPGPNSKALSKMPQTPRVEAEGHDAGRDYIRRPEAHDVPYRTAKRKLKLALQEFYRGLELLKSYALLNRTAFRKLNKKYDKAVNARPPYRFMNEKVNKAWFVNSDVVDGHIQTIEDLYARYFEKGNKKIAAGKLRRLHRRAGDESDTTFRNGLCIGAGVVFAVQGLVYSVRQLFDADPIIRQQTSYLLQLYGGYFLILTLFFLFCLDSYLWTRNKVNYQFIFEFDSRSQLDWRQLASFPSFFLLFFGVVFWLNFTLDTPAMHLYYPVVLAGYRLFFAGLYPVEFRDFFLGDMYCSLTYATCNVELFFCLYANYWNDPVQCNSSHSRLMGFFAALPPIWRALQCIRRYYDTRNIFPHLVNCGKYAMSIMAAVTLSLYRMNGTTANFALFVTFSIINSIYCSIWDLLMDFSLLQPDARYPLLRDIVAIKRRWMYYAVMVLDPILRFGWIFYAIFTHDAQHSTIVSFLVGFSEVMRRGMWALFRVENEHCTNVAQYKASRDVPLPYRLETEPLTERVSTEDDERGTSLHHQASTAQSTNQAGGQESLSAARTYDSTGAEPRNDDETAESGLRRRKPALNRAARSVRHIIALAHRQDFQKKKQPAQDEADAGHGDTVSAEGEFVNPSDDDDDDDDDDDTASVSNERLEIRCVEDLVRGDSSYIE</sequence>
<evidence type="ECO:0000259" key="9">
    <source>
        <dbReference type="PROSITE" id="PS51382"/>
    </source>
</evidence>
<dbReference type="PANTHER" id="PTHR10783">
    <property type="entry name" value="XENOTROPIC AND POLYTROPIC RETROVIRUS RECEPTOR 1-RELATED"/>
    <property type="match status" value="1"/>
</dbReference>
<dbReference type="InParanoid" id="A0A136J6Z3"/>
<dbReference type="InterPro" id="IPR004331">
    <property type="entry name" value="SPX_dom"/>
</dbReference>
<feature type="domain" description="SPX" evidence="9">
    <location>
        <begin position="1"/>
        <end position="414"/>
    </location>
</feature>
<dbReference type="EMBL" id="KQ964248">
    <property type="protein sequence ID" value="KXJ92940.1"/>
    <property type="molecule type" value="Genomic_DNA"/>
</dbReference>
<dbReference type="GO" id="GO:0016036">
    <property type="term" value="P:cellular response to phosphate starvation"/>
    <property type="evidence" value="ECO:0007669"/>
    <property type="project" value="TreeGrafter"/>
</dbReference>
<feature type="transmembrane region" description="Helical" evidence="7">
    <location>
        <begin position="674"/>
        <end position="694"/>
    </location>
</feature>
<evidence type="ECO:0000256" key="5">
    <source>
        <dbReference type="ARBA" id="ARBA00023136"/>
    </source>
</evidence>
<evidence type="ECO:0000256" key="7">
    <source>
        <dbReference type="SAM" id="Phobius"/>
    </source>
</evidence>
<feature type="transmembrane region" description="Helical" evidence="7">
    <location>
        <begin position="706"/>
        <end position="731"/>
    </location>
</feature>
<feature type="transmembrane region" description="Helical" evidence="7">
    <location>
        <begin position="613"/>
        <end position="634"/>
    </location>
</feature>
<feature type="region of interest" description="Disordered" evidence="6">
    <location>
        <begin position="281"/>
        <end position="304"/>
    </location>
</feature>
<gene>
    <name evidence="10" type="ORF">Micbo1qcDRAFT_232608</name>
</gene>
<evidence type="ECO:0000313" key="10">
    <source>
        <dbReference type="EMBL" id="KXJ92940.1"/>
    </source>
</evidence>
<dbReference type="GO" id="GO:0000822">
    <property type="term" value="F:inositol hexakisphosphate binding"/>
    <property type="evidence" value="ECO:0007669"/>
    <property type="project" value="TreeGrafter"/>
</dbReference>
<evidence type="ECO:0000256" key="2">
    <source>
        <dbReference type="ARBA" id="ARBA00009665"/>
    </source>
</evidence>
<evidence type="ECO:0000259" key="8">
    <source>
        <dbReference type="PROSITE" id="PS51380"/>
    </source>
</evidence>
<dbReference type="GO" id="GO:0006817">
    <property type="term" value="P:phosphate ion transport"/>
    <property type="evidence" value="ECO:0007669"/>
    <property type="project" value="TreeGrafter"/>
</dbReference>
<comment type="subcellular location">
    <subcellularLocation>
        <location evidence="1">Membrane</location>
        <topology evidence="1">Multi-pass membrane protein</topology>
    </subcellularLocation>
</comment>
<evidence type="ECO:0000256" key="6">
    <source>
        <dbReference type="SAM" id="MobiDB-lite"/>
    </source>
</evidence>
<protein>
    <submittedName>
        <fullName evidence="10">EXS family-domain-containing protein</fullName>
    </submittedName>
</protein>
<feature type="compositionally biased region" description="Polar residues" evidence="6">
    <location>
        <begin position="846"/>
        <end position="873"/>
    </location>
</feature>
<feature type="transmembrane region" description="Helical" evidence="7">
    <location>
        <begin position="553"/>
        <end position="572"/>
    </location>
</feature>
<accession>A0A136J6Z3</accession>
<feature type="transmembrane region" description="Helical" evidence="7">
    <location>
        <begin position="751"/>
        <end position="773"/>
    </location>
</feature>
<feature type="region of interest" description="Disordered" evidence="6">
    <location>
        <begin position="323"/>
        <end position="343"/>
    </location>
</feature>
<dbReference type="OrthoDB" id="9970435at2759"/>
<proteinExistence type="inferred from homology"/>
<reference evidence="11" key="1">
    <citation type="submission" date="2016-02" db="EMBL/GenBank/DDBJ databases">
        <title>Draft genome sequence of Microdochium bolleyi, a fungal endophyte of beachgrass.</title>
        <authorList>
            <consortium name="DOE Joint Genome Institute"/>
            <person name="David A.S."/>
            <person name="May G."/>
            <person name="Haridas S."/>
            <person name="Lim J."/>
            <person name="Wang M."/>
            <person name="Labutti K."/>
            <person name="Lipzen A."/>
            <person name="Barry K."/>
            <person name="Grigoriev I.V."/>
        </authorList>
    </citation>
    <scope>NUCLEOTIDE SEQUENCE [LARGE SCALE GENOMIC DNA]</scope>
    <source>
        <strain evidence="11">J235TASD1</strain>
    </source>
</reference>
<evidence type="ECO:0000256" key="4">
    <source>
        <dbReference type="ARBA" id="ARBA00022989"/>
    </source>
</evidence>
<dbReference type="GO" id="GO:0005886">
    <property type="term" value="C:plasma membrane"/>
    <property type="evidence" value="ECO:0007669"/>
    <property type="project" value="TreeGrafter"/>
</dbReference>
<evidence type="ECO:0000313" key="11">
    <source>
        <dbReference type="Proteomes" id="UP000070501"/>
    </source>
</evidence>